<accession>A0A7W6HII3</accession>
<comment type="caution">
    <text evidence="1">The sequence shown here is derived from an EMBL/GenBank/DDBJ whole genome shotgun (WGS) entry which is preliminary data.</text>
</comment>
<evidence type="ECO:0000313" key="1">
    <source>
        <dbReference type="EMBL" id="MBB4005577.1"/>
    </source>
</evidence>
<proteinExistence type="predicted"/>
<name>A0A7W6HII3_9HYPH</name>
<gene>
    <name evidence="1" type="ORF">GGR03_004679</name>
</gene>
<keyword evidence="2" id="KW-1185">Reference proteome</keyword>
<protein>
    <submittedName>
        <fullName evidence="1">Uncharacterized protein</fullName>
    </submittedName>
</protein>
<sequence length="70" mass="7636">MGFILEVAMAGASRHASVEVGAESSERHFAEALEKLGFGASERLVHRRIDRLFDETTRSLGAVPHREDAG</sequence>
<dbReference type="Proteomes" id="UP000588647">
    <property type="component" value="Unassembled WGS sequence"/>
</dbReference>
<organism evidence="1 2">
    <name type="scientific">Aurantimonas endophytica</name>
    <dbReference type="NCBI Taxonomy" id="1522175"/>
    <lineage>
        <taxon>Bacteria</taxon>
        <taxon>Pseudomonadati</taxon>
        <taxon>Pseudomonadota</taxon>
        <taxon>Alphaproteobacteria</taxon>
        <taxon>Hyphomicrobiales</taxon>
        <taxon>Aurantimonadaceae</taxon>
        <taxon>Aurantimonas</taxon>
    </lineage>
</organism>
<dbReference type="AlphaFoldDB" id="A0A7W6HII3"/>
<dbReference type="EMBL" id="JACIEM010000007">
    <property type="protein sequence ID" value="MBB4005577.1"/>
    <property type="molecule type" value="Genomic_DNA"/>
</dbReference>
<reference evidence="1 2" key="1">
    <citation type="submission" date="2020-08" db="EMBL/GenBank/DDBJ databases">
        <title>Genomic Encyclopedia of Type Strains, Phase IV (KMG-IV): sequencing the most valuable type-strain genomes for metagenomic binning, comparative biology and taxonomic classification.</title>
        <authorList>
            <person name="Goeker M."/>
        </authorList>
    </citation>
    <scope>NUCLEOTIDE SEQUENCE [LARGE SCALE GENOMIC DNA]</scope>
    <source>
        <strain evidence="1 2">DSM 103570</strain>
    </source>
</reference>
<evidence type="ECO:0000313" key="2">
    <source>
        <dbReference type="Proteomes" id="UP000588647"/>
    </source>
</evidence>